<accession>A0A5C3L4A6</accession>
<organism evidence="1 2">
    <name type="scientific">Coprinopsis marcescibilis</name>
    <name type="common">Agaric fungus</name>
    <name type="synonym">Psathyrella marcescibilis</name>
    <dbReference type="NCBI Taxonomy" id="230819"/>
    <lineage>
        <taxon>Eukaryota</taxon>
        <taxon>Fungi</taxon>
        <taxon>Dikarya</taxon>
        <taxon>Basidiomycota</taxon>
        <taxon>Agaricomycotina</taxon>
        <taxon>Agaricomycetes</taxon>
        <taxon>Agaricomycetidae</taxon>
        <taxon>Agaricales</taxon>
        <taxon>Agaricineae</taxon>
        <taxon>Psathyrellaceae</taxon>
        <taxon>Coprinopsis</taxon>
    </lineage>
</organism>
<keyword evidence="2" id="KW-1185">Reference proteome</keyword>
<sequence length="56" mass="6338">MSHFYCEKTRRPLPPPPTSALAGNCNLCGMEELLTPLPSTPYRSERSIIYIFLVLI</sequence>
<dbReference type="EMBL" id="ML210160">
    <property type="protein sequence ID" value="TFK27859.1"/>
    <property type="molecule type" value="Genomic_DNA"/>
</dbReference>
<dbReference type="Proteomes" id="UP000307440">
    <property type="component" value="Unassembled WGS sequence"/>
</dbReference>
<reference evidence="1 2" key="1">
    <citation type="journal article" date="2019" name="Nat. Ecol. Evol.">
        <title>Megaphylogeny resolves global patterns of mushroom evolution.</title>
        <authorList>
            <person name="Varga T."/>
            <person name="Krizsan K."/>
            <person name="Foldi C."/>
            <person name="Dima B."/>
            <person name="Sanchez-Garcia M."/>
            <person name="Sanchez-Ramirez S."/>
            <person name="Szollosi G.J."/>
            <person name="Szarkandi J.G."/>
            <person name="Papp V."/>
            <person name="Albert L."/>
            <person name="Andreopoulos W."/>
            <person name="Angelini C."/>
            <person name="Antonin V."/>
            <person name="Barry K.W."/>
            <person name="Bougher N.L."/>
            <person name="Buchanan P."/>
            <person name="Buyck B."/>
            <person name="Bense V."/>
            <person name="Catcheside P."/>
            <person name="Chovatia M."/>
            <person name="Cooper J."/>
            <person name="Damon W."/>
            <person name="Desjardin D."/>
            <person name="Finy P."/>
            <person name="Geml J."/>
            <person name="Haridas S."/>
            <person name="Hughes K."/>
            <person name="Justo A."/>
            <person name="Karasinski D."/>
            <person name="Kautmanova I."/>
            <person name="Kiss B."/>
            <person name="Kocsube S."/>
            <person name="Kotiranta H."/>
            <person name="LaButti K.M."/>
            <person name="Lechner B.E."/>
            <person name="Liimatainen K."/>
            <person name="Lipzen A."/>
            <person name="Lukacs Z."/>
            <person name="Mihaltcheva S."/>
            <person name="Morgado L.N."/>
            <person name="Niskanen T."/>
            <person name="Noordeloos M.E."/>
            <person name="Ohm R.A."/>
            <person name="Ortiz-Santana B."/>
            <person name="Ovrebo C."/>
            <person name="Racz N."/>
            <person name="Riley R."/>
            <person name="Savchenko A."/>
            <person name="Shiryaev A."/>
            <person name="Soop K."/>
            <person name="Spirin V."/>
            <person name="Szebenyi C."/>
            <person name="Tomsovsky M."/>
            <person name="Tulloss R.E."/>
            <person name="Uehling J."/>
            <person name="Grigoriev I.V."/>
            <person name="Vagvolgyi C."/>
            <person name="Papp T."/>
            <person name="Martin F.M."/>
            <person name="Miettinen O."/>
            <person name="Hibbett D.S."/>
            <person name="Nagy L.G."/>
        </authorList>
    </citation>
    <scope>NUCLEOTIDE SEQUENCE [LARGE SCALE GENOMIC DNA]</scope>
    <source>
        <strain evidence="1 2">CBS 121175</strain>
    </source>
</reference>
<evidence type="ECO:0000313" key="2">
    <source>
        <dbReference type="Proteomes" id="UP000307440"/>
    </source>
</evidence>
<evidence type="ECO:0000313" key="1">
    <source>
        <dbReference type="EMBL" id="TFK27859.1"/>
    </source>
</evidence>
<protein>
    <submittedName>
        <fullName evidence="1">Uncharacterized protein</fullName>
    </submittedName>
</protein>
<proteinExistence type="predicted"/>
<dbReference type="AlphaFoldDB" id="A0A5C3L4A6"/>
<name>A0A5C3L4A6_COPMA</name>
<gene>
    <name evidence="1" type="ORF">FA15DRAFT_117777</name>
</gene>